<dbReference type="EMBL" id="JAGDFL010000449">
    <property type="protein sequence ID" value="KAG7388267.1"/>
    <property type="molecule type" value="Genomic_DNA"/>
</dbReference>
<accession>A0A8T1W3T0</accession>
<dbReference type="InterPro" id="IPR001107">
    <property type="entry name" value="Band_7"/>
</dbReference>
<comment type="caution">
    <text evidence="3">The sequence shown here is derived from an EMBL/GenBank/DDBJ whole genome shotgun (WGS) entry which is preliminary data.</text>
</comment>
<dbReference type="PANTHER" id="PTHR43327:SF8">
    <property type="entry name" value="BAND 7 DOMAIN-CONTAINING PROTEIN"/>
    <property type="match status" value="1"/>
</dbReference>
<feature type="domain" description="Band 7" evidence="2">
    <location>
        <begin position="42"/>
        <end position="167"/>
    </location>
</feature>
<keyword evidence="1" id="KW-0175">Coiled coil</keyword>
<gene>
    <name evidence="3" type="ORF">PHYBOEH_007920</name>
</gene>
<evidence type="ECO:0000256" key="1">
    <source>
        <dbReference type="SAM" id="Coils"/>
    </source>
</evidence>
<organism evidence="3 4">
    <name type="scientific">Phytophthora boehmeriae</name>
    <dbReference type="NCBI Taxonomy" id="109152"/>
    <lineage>
        <taxon>Eukaryota</taxon>
        <taxon>Sar</taxon>
        <taxon>Stramenopiles</taxon>
        <taxon>Oomycota</taxon>
        <taxon>Peronosporomycetes</taxon>
        <taxon>Peronosporales</taxon>
        <taxon>Peronosporaceae</taxon>
        <taxon>Phytophthora</taxon>
    </lineage>
</organism>
<dbReference type="Proteomes" id="UP000693981">
    <property type="component" value="Unassembled WGS sequence"/>
</dbReference>
<dbReference type="AlphaFoldDB" id="A0A8T1W3T0"/>
<proteinExistence type="predicted"/>
<dbReference type="Pfam" id="PF01145">
    <property type="entry name" value="Band_7"/>
    <property type="match status" value="1"/>
</dbReference>
<protein>
    <recommendedName>
        <fullName evidence="2">Band 7 domain-containing protein</fullName>
    </recommendedName>
</protein>
<evidence type="ECO:0000259" key="2">
    <source>
        <dbReference type="Pfam" id="PF01145"/>
    </source>
</evidence>
<keyword evidence="4" id="KW-1185">Reference proteome</keyword>
<reference evidence="3" key="1">
    <citation type="submission" date="2021-02" db="EMBL/GenBank/DDBJ databases">
        <authorList>
            <person name="Palmer J.M."/>
        </authorList>
    </citation>
    <scope>NUCLEOTIDE SEQUENCE</scope>
    <source>
        <strain evidence="3">SCRP23</strain>
    </source>
</reference>
<dbReference type="InterPro" id="IPR050710">
    <property type="entry name" value="Band7/mec-2_domain"/>
</dbReference>
<dbReference type="OrthoDB" id="68676at2759"/>
<dbReference type="PANTHER" id="PTHR43327">
    <property type="entry name" value="STOMATIN-LIKE PROTEIN 2, MITOCHONDRIAL"/>
    <property type="match status" value="1"/>
</dbReference>
<name>A0A8T1W3T0_9STRA</name>
<sequence length="298" mass="33963">MVAQPGDYRYCHRVNHLVQKDIGKPGGAMKTFNAKTWNAHAGVMDPGLMMFWPAWNRVSHIVTKQAVTYSNPVHGCPTSDNVMVHVDISISFQVGPTEDDAYIFVYSLGAHRFDKLLYSLTEEAIRGLVHSVRHDQVHDLREEFAMGMKTDLNAKLKSYGVFIHNVKEKNQENQMRVLLNQETLRLTALERQNERAIQDLKAESVRAAIIRDERRTMAEAKAAVTVAEHISINKNKVENARGIKASAVETVTAMAVKRKALPAVQLKTLKAEFQQYVMRPRSVQKRSFKLRRKRQPKF</sequence>
<evidence type="ECO:0000313" key="4">
    <source>
        <dbReference type="Proteomes" id="UP000693981"/>
    </source>
</evidence>
<feature type="coiled-coil region" evidence="1">
    <location>
        <begin position="179"/>
        <end position="206"/>
    </location>
</feature>
<evidence type="ECO:0000313" key="3">
    <source>
        <dbReference type="EMBL" id="KAG7388267.1"/>
    </source>
</evidence>